<comment type="subcellular location">
    <subcellularLocation>
        <location evidence="1">Endomembrane system</location>
    </subcellularLocation>
</comment>
<dbReference type="GO" id="GO:0012505">
    <property type="term" value="C:endomembrane system"/>
    <property type="evidence" value="ECO:0007669"/>
    <property type="project" value="UniProtKB-SubCell"/>
</dbReference>
<reference evidence="7 8" key="1">
    <citation type="submission" date="2024-04" db="EMBL/GenBank/DDBJ databases">
        <authorList>
            <consortium name="Genoscope - CEA"/>
            <person name="William W."/>
        </authorList>
    </citation>
    <scope>NUCLEOTIDE SEQUENCE [LARGE SCALE GENOMIC DNA]</scope>
</reference>
<dbReference type="InterPro" id="IPR016024">
    <property type="entry name" value="ARM-type_fold"/>
</dbReference>
<keyword evidence="3" id="KW-0813">Transport</keyword>
<comment type="caution">
    <text evidence="7">The sequence shown here is derived from an EMBL/GenBank/DDBJ whole genome shotgun (WGS) entry which is preliminary data.</text>
</comment>
<dbReference type="AlphaFoldDB" id="A0AAV2HBZ9"/>
<organism evidence="7 8">
    <name type="scientific">Lymnaea stagnalis</name>
    <name type="common">Great pond snail</name>
    <name type="synonym">Helix stagnalis</name>
    <dbReference type="NCBI Taxonomy" id="6523"/>
    <lineage>
        <taxon>Eukaryota</taxon>
        <taxon>Metazoa</taxon>
        <taxon>Spiralia</taxon>
        <taxon>Lophotrochozoa</taxon>
        <taxon>Mollusca</taxon>
        <taxon>Gastropoda</taxon>
        <taxon>Heterobranchia</taxon>
        <taxon>Euthyneura</taxon>
        <taxon>Panpulmonata</taxon>
        <taxon>Hygrophila</taxon>
        <taxon>Lymnaeoidea</taxon>
        <taxon>Lymnaeidae</taxon>
        <taxon>Lymnaea</taxon>
    </lineage>
</organism>
<protein>
    <recommendedName>
        <fullName evidence="6">Clathrin/coatomer adaptor adaptin-like N-terminal domain-containing protein</fullName>
    </recommendedName>
</protein>
<dbReference type="PANTHER" id="PTHR11134">
    <property type="entry name" value="ADAPTOR COMPLEX SUBUNIT BETA FAMILY MEMBER"/>
    <property type="match status" value="1"/>
</dbReference>
<accession>A0AAV2HBZ9</accession>
<sequence length="550" mass="61837">MADCQDLSTLWQKLNDVEHLKDVRFLRMCIYEVLTLLNNGCDVTPALPTVVKLLAYSDTFVKRVAGEIIGILAEQNQEMVLLATNTLVQDCKDVNPVIRSLGLKVLGSLQSPLATEMLHTAVIQGLEDTSPNVRRCSALASARLHHIAPSIVMEGGIWDSLYGHLSDQDSATVASCLCSLEEIFVGEKGIIVSNKLGLYLINNLLTFTPCVQRFVLQFLLKHSPKTKSQVFEHLNSLDESLSKNSSMATTLCAMEVFCHLTSNIPKVKQKAYATGWNSIKMNLARERNEEMVAAVIDYLVRTNFPVNIIDQDFNKFFCRDDDAQFLMRQKIKILCKLITTDNAENILDEFLSSARRLDIDAVKDMVWNLIDAVSTRSEVEISCVHFLKRLIQLGIVGVTECVIQVLAPVSFSDDNYWALLAPCIQDNYQEIKSAVGKVALLDIISFHSQNFSSAPEILEQMMNELEDEVADSLEQQLVHQSENLSLHQNHQMKLGLLGAMVRVCLHQPAKIQMMLAKLMEMCIRDQNRNVRDRALFLYGFLESKSHIKVS</sequence>
<dbReference type="GO" id="GO:0030117">
    <property type="term" value="C:membrane coat"/>
    <property type="evidence" value="ECO:0007669"/>
    <property type="project" value="InterPro"/>
</dbReference>
<dbReference type="Pfam" id="PF01602">
    <property type="entry name" value="Adaptin_N"/>
    <property type="match status" value="1"/>
</dbReference>
<name>A0AAV2HBZ9_LYMST</name>
<dbReference type="Gene3D" id="1.25.10.10">
    <property type="entry name" value="Leucine-rich Repeat Variant"/>
    <property type="match status" value="1"/>
</dbReference>
<dbReference type="InterPro" id="IPR002553">
    <property type="entry name" value="Clathrin/coatomer_adapt-like_N"/>
</dbReference>
<gene>
    <name evidence="7" type="ORF">GSLYS_00005519001</name>
</gene>
<evidence type="ECO:0000256" key="4">
    <source>
        <dbReference type="ARBA" id="ARBA00022927"/>
    </source>
</evidence>
<keyword evidence="8" id="KW-1185">Reference proteome</keyword>
<evidence type="ECO:0000256" key="3">
    <source>
        <dbReference type="ARBA" id="ARBA00022448"/>
    </source>
</evidence>
<dbReference type="GO" id="GO:0006886">
    <property type="term" value="P:intracellular protein transport"/>
    <property type="evidence" value="ECO:0007669"/>
    <property type="project" value="InterPro"/>
</dbReference>
<evidence type="ECO:0000313" key="7">
    <source>
        <dbReference type="EMBL" id="CAL1531424.1"/>
    </source>
</evidence>
<keyword evidence="5" id="KW-0472">Membrane</keyword>
<dbReference type="InterPro" id="IPR011989">
    <property type="entry name" value="ARM-like"/>
</dbReference>
<dbReference type="SUPFAM" id="SSF48371">
    <property type="entry name" value="ARM repeat"/>
    <property type="match status" value="1"/>
</dbReference>
<dbReference type="EMBL" id="CAXITT010000088">
    <property type="protein sequence ID" value="CAL1531424.1"/>
    <property type="molecule type" value="Genomic_DNA"/>
</dbReference>
<dbReference type="GO" id="GO:0016192">
    <property type="term" value="P:vesicle-mediated transport"/>
    <property type="evidence" value="ECO:0007669"/>
    <property type="project" value="InterPro"/>
</dbReference>
<evidence type="ECO:0000259" key="6">
    <source>
        <dbReference type="Pfam" id="PF01602"/>
    </source>
</evidence>
<evidence type="ECO:0000256" key="1">
    <source>
        <dbReference type="ARBA" id="ARBA00004308"/>
    </source>
</evidence>
<evidence type="ECO:0000256" key="2">
    <source>
        <dbReference type="ARBA" id="ARBA00006613"/>
    </source>
</evidence>
<evidence type="ECO:0000256" key="5">
    <source>
        <dbReference type="ARBA" id="ARBA00023136"/>
    </source>
</evidence>
<keyword evidence="4" id="KW-0653">Protein transport</keyword>
<dbReference type="InterPro" id="IPR026739">
    <property type="entry name" value="AP_beta"/>
</dbReference>
<comment type="similarity">
    <text evidence="2">Belongs to the adaptor complexes large subunit family.</text>
</comment>
<feature type="domain" description="Clathrin/coatomer adaptor adaptin-like N-terminal" evidence="6">
    <location>
        <begin position="30"/>
        <end position="544"/>
    </location>
</feature>
<proteinExistence type="inferred from homology"/>
<evidence type="ECO:0000313" key="8">
    <source>
        <dbReference type="Proteomes" id="UP001497497"/>
    </source>
</evidence>
<dbReference type="Proteomes" id="UP001497497">
    <property type="component" value="Unassembled WGS sequence"/>
</dbReference>